<evidence type="ECO:0000313" key="4">
    <source>
        <dbReference type="Proteomes" id="UP000286912"/>
    </source>
</evidence>
<dbReference type="Gene3D" id="2.40.10.220">
    <property type="entry name" value="predicted glycosyltransferase like domains"/>
    <property type="match status" value="1"/>
</dbReference>
<feature type="domain" description="HD-GYP" evidence="2">
    <location>
        <begin position="307"/>
        <end position="514"/>
    </location>
</feature>
<dbReference type="GO" id="GO:0008081">
    <property type="term" value="F:phosphoric diester hydrolase activity"/>
    <property type="evidence" value="ECO:0007669"/>
    <property type="project" value="UniProtKB-ARBA"/>
</dbReference>
<dbReference type="Pfam" id="PF07238">
    <property type="entry name" value="PilZ"/>
    <property type="match status" value="1"/>
</dbReference>
<dbReference type="SUPFAM" id="SSF109604">
    <property type="entry name" value="HD-domain/PDEase-like"/>
    <property type="match status" value="1"/>
</dbReference>
<dbReference type="Gene3D" id="1.10.3210.10">
    <property type="entry name" value="Hypothetical protein af1432"/>
    <property type="match status" value="1"/>
</dbReference>
<sequence>METVISEKSDSVVVNEAHHITDVLLNLDDRCDALTISLHDQTALQQPDYPVHLEHLDPASGELLLVVTDAGSLEIPILDTHRLTLSAENDQTLRFEAIQVLKAERYGDALQLRCAFPKRLLTAARRQSARIALRKDMHASAAITRFIGQPPIMATLRDISGGGCLLGLALAECASLTEALTLPAVTLTFPSGEHFTIEASVRHITPIARSNQAVVGLEFGNLDRPQQRQLAHIVSSTEREIAWRSGEVSRLAAPTPLYASAEHTRSRTAKRRRRTPEGVSTLREIARDQHLFLLALQNDHPLPVERLERSANQLIKLLGKGRQAFFYDLTCLTDEPQWMQHSLNVAGRLADLMLAEPELAADTHRAVRAALIHDLGKAMLIDEALPSLESEMNEAQRSRLRNHVGALLAALARAGYPLDPLERDIIGGINERLDGSGYPRGVAGEALSPVVRMAAVIDVIDAMTRPRGDRPALDAVKAYRYLYNRPKRFDRHWVTRYVQRHGFYPLGSLVKFSHGYLAWVLALDERGQPSRVRVVRNLRHAGIFYDDEISRVDFDQLGRLVESVQPERYGL</sequence>
<keyword evidence="4" id="KW-1185">Reference proteome</keyword>
<dbReference type="SMART" id="SM00471">
    <property type="entry name" value="HDc"/>
    <property type="match status" value="1"/>
</dbReference>
<evidence type="ECO:0000259" key="2">
    <source>
        <dbReference type="PROSITE" id="PS51832"/>
    </source>
</evidence>
<organism evidence="3 4">
    <name type="scientific">Vreelandella populi</name>
    <dbReference type="NCBI Taxonomy" id="2498858"/>
    <lineage>
        <taxon>Bacteria</taxon>
        <taxon>Pseudomonadati</taxon>
        <taxon>Pseudomonadota</taxon>
        <taxon>Gammaproteobacteria</taxon>
        <taxon>Oceanospirillales</taxon>
        <taxon>Halomonadaceae</taxon>
        <taxon>Vreelandella</taxon>
    </lineage>
</organism>
<dbReference type="CDD" id="cd00077">
    <property type="entry name" value="HDc"/>
    <property type="match status" value="1"/>
</dbReference>
<dbReference type="PANTHER" id="PTHR43155:SF2">
    <property type="entry name" value="CYCLIC DI-GMP PHOSPHODIESTERASE PA4108"/>
    <property type="match status" value="1"/>
</dbReference>
<feature type="region of interest" description="Disordered" evidence="1">
    <location>
        <begin position="259"/>
        <end position="279"/>
    </location>
</feature>
<dbReference type="AlphaFoldDB" id="A0A3S0WM69"/>
<proteinExistence type="predicted"/>
<gene>
    <name evidence="3" type="ORF">ELY37_14560</name>
</gene>
<evidence type="ECO:0000256" key="1">
    <source>
        <dbReference type="SAM" id="MobiDB-lite"/>
    </source>
</evidence>
<reference evidence="3 4" key="1">
    <citation type="submission" date="2018-12" db="EMBL/GenBank/DDBJ databases">
        <title>three novel Halomonas strain isolated from plants.</title>
        <authorList>
            <person name="Sun C."/>
        </authorList>
    </citation>
    <scope>NUCLEOTIDE SEQUENCE [LARGE SCALE GENOMIC DNA]</scope>
    <source>
        <strain evidence="3 4">RC</strain>
    </source>
</reference>
<dbReference type="PROSITE" id="PS51832">
    <property type="entry name" value="HD_GYP"/>
    <property type="match status" value="1"/>
</dbReference>
<dbReference type="Proteomes" id="UP000286912">
    <property type="component" value="Unassembled WGS sequence"/>
</dbReference>
<dbReference type="InterPro" id="IPR009875">
    <property type="entry name" value="PilZ_domain"/>
</dbReference>
<evidence type="ECO:0000313" key="3">
    <source>
        <dbReference type="EMBL" id="RUR44317.1"/>
    </source>
</evidence>
<dbReference type="InterPro" id="IPR037522">
    <property type="entry name" value="HD_GYP_dom"/>
</dbReference>
<accession>A0A3S0WM69</accession>
<dbReference type="SUPFAM" id="SSF141371">
    <property type="entry name" value="PilZ domain-like"/>
    <property type="match status" value="1"/>
</dbReference>
<protein>
    <submittedName>
        <fullName evidence="3">HD domain-containing protein</fullName>
    </submittedName>
</protein>
<dbReference type="EMBL" id="RZHD01000007">
    <property type="protein sequence ID" value="RUR44317.1"/>
    <property type="molecule type" value="Genomic_DNA"/>
</dbReference>
<dbReference type="PANTHER" id="PTHR43155">
    <property type="entry name" value="CYCLIC DI-GMP PHOSPHODIESTERASE PA4108-RELATED"/>
    <property type="match status" value="1"/>
</dbReference>
<dbReference type="Pfam" id="PF13487">
    <property type="entry name" value="HD_5"/>
    <property type="match status" value="1"/>
</dbReference>
<dbReference type="OrthoDB" id="9764808at2"/>
<dbReference type="InterPro" id="IPR003607">
    <property type="entry name" value="HD/PDEase_dom"/>
</dbReference>
<comment type="caution">
    <text evidence="3">The sequence shown here is derived from an EMBL/GenBank/DDBJ whole genome shotgun (WGS) entry which is preliminary data.</text>
</comment>
<dbReference type="RefSeq" id="WP_126949703.1">
    <property type="nucleotide sequence ID" value="NZ_RZHD01000007.1"/>
</dbReference>
<name>A0A3S0WM69_9GAMM</name>
<dbReference type="GO" id="GO:0035438">
    <property type="term" value="F:cyclic-di-GMP binding"/>
    <property type="evidence" value="ECO:0007669"/>
    <property type="project" value="InterPro"/>
</dbReference>